<dbReference type="PANTHER" id="PTHR46609">
    <property type="entry name" value="EXONUCLEASE, PHAGE-TYPE/RECB, C-TERMINAL DOMAIN-CONTAINING PROTEIN"/>
    <property type="match status" value="1"/>
</dbReference>
<dbReference type="InterPro" id="IPR011604">
    <property type="entry name" value="PDDEXK-like_dom_sf"/>
</dbReference>
<dbReference type="OMA" id="HAIPLEC"/>
<sequence length="276" mass="31370">MQSAKPQSSHSDRVRPTAEVVDHGNHAIPLECAPCRKLFEGYVQLTETQAKSLAEKTVNQKSALWTSQRKLRITSSSAASVPKRQETDPSKWIKNHLDPTFRGNAATIHGQQHEDIARKQFEEETGCHVDQVGLLVRPEDSWLGASLDGRIDEHSILEIKCPTMQRLSKYKSLSGLFASGTYDIRRRENGENYLRQTAAASGYYMQVQVAMYCAKATMCKFMVWTENEAVTVDVPFNQEWFSQQYSRLKEFYFMNLLPAITDAVNSQTLRFVKLAQ</sequence>
<dbReference type="GeneID" id="105446123"/>
<reference evidence="2" key="2">
    <citation type="submission" date="2021-01" db="UniProtKB">
        <authorList>
            <consortium name="EnsemblMetazoa"/>
        </authorList>
    </citation>
    <scope>IDENTIFICATION</scope>
</reference>
<dbReference type="Pfam" id="PF09588">
    <property type="entry name" value="YqaJ"/>
    <property type="match status" value="1"/>
</dbReference>
<evidence type="ECO:0000313" key="2">
    <source>
        <dbReference type="EnsemblMetazoa" id="XP_030840542"/>
    </source>
</evidence>
<dbReference type="EnsemblMetazoa" id="XM_030984682">
    <property type="protein sequence ID" value="XP_030840542"/>
    <property type="gene ID" value="LOC105446123"/>
</dbReference>
<protein>
    <recommendedName>
        <fullName evidence="1">YqaJ viral recombinase domain-containing protein</fullName>
    </recommendedName>
</protein>
<evidence type="ECO:0000259" key="1">
    <source>
        <dbReference type="Pfam" id="PF09588"/>
    </source>
</evidence>
<dbReference type="KEGG" id="spu:105446123"/>
<proteinExistence type="predicted"/>
<dbReference type="Proteomes" id="UP000007110">
    <property type="component" value="Unassembled WGS sequence"/>
</dbReference>
<dbReference type="CDD" id="cd22343">
    <property type="entry name" value="PDDEXK_lambda_exonuclease-like"/>
    <property type="match status" value="1"/>
</dbReference>
<dbReference type="PANTHER" id="PTHR46609:SF8">
    <property type="entry name" value="YQAJ VIRAL RECOMBINASE DOMAIN-CONTAINING PROTEIN"/>
    <property type="match status" value="1"/>
</dbReference>
<reference evidence="3" key="1">
    <citation type="submission" date="2015-02" db="EMBL/GenBank/DDBJ databases">
        <title>Genome sequencing for Strongylocentrotus purpuratus.</title>
        <authorList>
            <person name="Murali S."/>
            <person name="Liu Y."/>
            <person name="Vee V."/>
            <person name="English A."/>
            <person name="Wang M."/>
            <person name="Skinner E."/>
            <person name="Han Y."/>
            <person name="Muzny D.M."/>
            <person name="Worley K.C."/>
            <person name="Gibbs R.A."/>
        </authorList>
    </citation>
    <scope>NUCLEOTIDE SEQUENCE</scope>
</reference>
<dbReference type="SUPFAM" id="SSF52980">
    <property type="entry name" value="Restriction endonuclease-like"/>
    <property type="match status" value="1"/>
</dbReference>
<dbReference type="AlphaFoldDB" id="A0A7M7NRR8"/>
<dbReference type="InterPro" id="IPR051703">
    <property type="entry name" value="NF-kappa-B_Signaling_Reg"/>
</dbReference>
<dbReference type="OrthoDB" id="8830353at2759"/>
<feature type="domain" description="YqaJ viral recombinase" evidence="1">
    <location>
        <begin position="65"/>
        <end position="215"/>
    </location>
</feature>
<name>A0A7M7NRR8_STRPU</name>
<dbReference type="InterPro" id="IPR019080">
    <property type="entry name" value="YqaJ_viral_recombinase"/>
</dbReference>
<keyword evidence="3" id="KW-1185">Reference proteome</keyword>
<dbReference type="RefSeq" id="XP_030840542.1">
    <property type="nucleotide sequence ID" value="XM_030984682.1"/>
</dbReference>
<organism evidence="2 3">
    <name type="scientific">Strongylocentrotus purpuratus</name>
    <name type="common">Purple sea urchin</name>
    <dbReference type="NCBI Taxonomy" id="7668"/>
    <lineage>
        <taxon>Eukaryota</taxon>
        <taxon>Metazoa</taxon>
        <taxon>Echinodermata</taxon>
        <taxon>Eleutherozoa</taxon>
        <taxon>Echinozoa</taxon>
        <taxon>Echinoidea</taxon>
        <taxon>Euechinoidea</taxon>
        <taxon>Echinacea</taxon>
        <taxon>Camarodonta</taxon>
        <taxon>Echinidea</taxon>
        <taxon>Strongylocentrotidae</taxon>
        <taxon>Strongylocentrotus</taxon>
    </lineage>
</organism>
<accession>A0A7M7NRR8</accession>
<dbReference type="Gene3D" id="3.90.320.10">
    <property type="match status" value="1"/>
</dbReference>
<evidence type="ECO:0000313" key="3">
    <source>
        <dbReference type="Proteomes" id="UP000007110"/>
    </source>
</evidence>
<dbReference type="InterPro" id="IPR011335">
    <property type="entry name" value="Restrct_endonuc-II-like"/>
</dbReference>
<dbReference type="InParanoid" id="A0A7M7NRR8"/>
<dbReference type="GO" id="GO:0006281">
    <property type="term" value="P:DNA repair"/>
    <property type="evidence" value="ECO:0007669"/>
    <property type="project" value="UniProtKB-ARBA"/>
</dbReference>